<feature type="transmembrane region" description="Helical" evidence="1">
    <location>
        <begin position="100"/>
        <end position="125"/>
    </location>
</feature>
<dbReference type="RefSeq" id="WP_379703405.1">
    <property type="nucleotide sequence ID" value="NZ_JBHTAT010000001.1"/>
</dbReference>
<protein>
    <recommendedName>
        <fullName evidence="2">DUF7847 domain-containing protein</fullName>
    </recommendedName>
</protein>
<keyword evidence="1" id="KW-0472">Membrane</keyword>
<accession>A0ABD5ZWX6</accession>
<proteinExistence type="predicted"/>
<feature type="transmembrane region" description="Helical" evidence="1">
    <location>
        <begin position="6"/>
        <end position="28"/>
    </location>
</feature>
<gene>
    <name evidence="3" type="ORF">ACFQKE_07760</name>
</gene>
<evidence type="ECO:0000313" key="4">
    <source>
        <dbReference type="Proteomes" id="UP001596434"/>
    </source>
</evidence>
<dbReference type="Proteomes" id="UP001596434">
    <property type="component" value="Unassembled WGS sequence"/>
</dbReference>
<sequence length="131" mass="13730">MTHDAVRMVFVGLVAIAVLVYLLVAFFVQFYGQAIVIDGASAIASFKRSYRVVRTNLLATVGYTLLAMVIGALGGGVSLLARPESTSVSGLPTLSVPLLIVVGLLAAVIGSVVSTFMLTFPVAVYDEFTTT</sequence>
<name>A0ABD5ZWX6_9EURY</name>
<evidence type="ECO:0000259" key="2">
    <source>
        <dbReference type="Pfam" id="PF25231"/>
    </source>
</evidence>
<dbReference type="Pfam" id="PF25231">
    <property type="entry name" value="DUF7847"/>
    <property type="match status" value="1"/>
</dbReference>
<comment type="caution">
    <text evidence="3">The sequence shown here is derived from an EMBL/GenBank/DDBJ whole genome shotgun (WGS) entry which is preliminary data.</text>
</comment>
<dbReference type="InterPro" id="IPR057169">
    <property type="entry name" value="DUF7847"/>
</dbReference>
<keyword evidence="1" id="KW-0812">Transmembrane</keyword>
<reference evidence="3 4" key="1">
    <citation type="journal article" date="2019" name="Int. J. Syst. Evol. Microbiol.">
        <title>The Global Catalogue of Microorganisms (GCM) 10K type strain sequencing project: providing services to taxonomists for standard genome sequencing and annotation.</title>
        <authorList>
            <consortium name="The Broad Institute Genomics Platform"/>
            <consortium name="The Broad Institute Genome Sequencing Center for Infectious Disease"/>
            <person name="Wu L."/>
            <person name="Ma J."/>
        </authorList>
    </citation>
    <scope>NUCLEOTIDE SEQUENCE [LARGE SCALE GENOMIC DNA]</scope>
    <source>
        <strain evidence="3 4">GX21</strain>
    </source>
</reference>
<dbReference type="AlphaFoldDB" id="A0ABD5ZWX6"/>
<dbReference type="GeneID" id="96953536"/>
<keyword evidence="1" id="KW-1133">Transmembrane helix</keyword>
<evidence type="ECO:0000256" key="1">
    <source>
        <dbReference type="SAM" id="Phobius"/>
    </source>
</evidence>
<feature type="domain" description="DUF7847" evidence="2">
    <location>
        <begin position="7"/>
        <end position="127"/>
    </location>
</feature>
<feature type="transmembrane region" description="Helical" evidence="1">
    <location>
        <begin position="57"/>
        <end position="80"/>
    </location>
</feature>
<organism evidence="3 4">
    <name type="scientific">Haloplanus litoreus</name>
    <dbReference type="NCBI Taxonomy" id="767515"/>
    <lineage>
        <taxon>Archaea</taxon>
        <taxon>Methanobacteriati</taxon>
        <taxon>Methanobacteriota</taxon>
        <taxon>Stenosarchaea group</taxon>
        <taxon>Halobacteria</taxon>
        <taxon>Halobacteriales</taxon>
        <taxon>Haloferacaceae</taxon>
        <taxon>Haloplanus</taxon>
    </lineage>
</organism>
<evidence type="ECO:0000313" key="3">
    <source>
        <dbReference type="EMBL" id="MFC7255190.1"/>
    </source>
</evidence>
<keyword evidence="4" id="KW-1185">Reference proteome</keyword>
<dbReference type="EMBL" id="JBHTAT010000001">
    <property type="protein sequence ID" value="MFC7255190.1"/>
    <property type="molecule type" value="Genomic_DNA"/>
</dbReference>